<protein>
    <submittedName>
        <fullName evidence="1">Uncharacterized protein</fullName>
    </submittedName>
</protein>
<organism evidence="1">
    <name type="scientific">viral metagenome</name>
    <dbReference type="NCBI Taxonomy" id="1070528"/>
    <lineage>
        <taxon>unclassified sequences</taxon>
        <taxon>metagenomes</taxon>
        <taxon>organismal metagenomes</taxon>
    </lineage>
</organism>
<accession>A0A6C0B3P6</accession>
<name>A0A6C0B3P6_9ZZZZ</name>
<dbReference type="EMBL" id="MN739060">
    <property type="protein sequence ID" value="QHS86682.1"/>
    <property type="molecule type" value="Genomic_DNA"/>
</dbReference>
<proteinExistence type="predicted"/>
<evidence type="ECO:0000313" key="1">
    <source>
        <dbReference type="EMBL" id="QHS86682.1"/>
    </source>
</evidence>
<dbReference type="AlphaFoldDB" id="A0A6C0B3P6"/>
<reference evidence="1" key="1">
    <citation type="journal article" date="2020" name="Nature">
        <title>Giant virus diversity and host interactions through global metagenomics.</title>
        <authorList>
            <person name="Schulz F."/>
            <person name="Roux S."/>
            <person name="Paez-Espino D."/>
            <person name="Jungbluth S."/>
            <person name="Walsh D.A."/>
            <person name="Denef V.J."/>
            <person name="McMahon K.D."/>
            <person name="Konstantinidis K.T."/>
            <person name="Eloe-Fadrosh E.A."/>
            <person name="Kyrpides N.C."/>
            <person name="Woyke T."/>
        </authorList>
    </citation>
    <scope>NUCLEOTIDE SEQUENCE</scope>
    <source>
        <strain evidence="1">GVMAG-M-3300009422-16</strain>
    </source>
</reference>
<sequence length="201" mass="23224">MYSKITNPINGRRVLIASQEGKTVLKNYLFFMKGGATHSVAVPTLYDIIKEEADTMLEKMSSHSSGMVEEEFYKKFGEFLVTMSWIQTDGAELLSARPWVPITKLITDDIKGLAPGGHERERVLKERFDKLVKEYAELLTRANWSMRSYNRAKSELLRDRGVYLTPNFVLPKREVPKRMTAQEQRVKVLREFLEHADAHRS</sequence>